<sequence>MTNAYSLSTFITLGYFEPPVPPLVFSMTQNAAKRCDNEKHVRLSPSHTLQVFHLVKKEIWLFNTKKTGMQGVNPFEGSSANKGQASRQRLVGGCTDVSAADMYRTIFAQFTNISISAVAGKRRWFIN</sequence>
<dbReference type="EMBL" id="RJVU01053127">
    <property type="protein sequence ID" value="ROL40789.1"/>
    <property type="molecule type" value="Genomic_DNA"/>
</dbReference>
<proteinExistence type="predicted"/>
<keyword evidence="2" id="KW-1185">Reference proteome</keyword>
<protein>
    <submittedName>
        <fullName evidence="1">Uncharacterized protein</fullName>
    </submittedName>
</protein>
<evidence type="ECO:0000313" key="2">
    <source>
        <dbReference type="Proteomes" id="UP000281406"/>
    </source>
</evidence>
<organism evidence="1 2">
    <name type="scientific">Anabarilius grahami</name>
    <name type="common">Kanglang fish</name>
    <name type="synonym">Barilius grahami</name>
    <dbReference type="NCBI Taxonomy" id="495550"/>
    <lineage>
        <taxon>Eukaryota</taxon>
        <taxon>Metazoa</taxon>
        <taxon>Chordata</taxon>
        <taxon>Craniata</taxon>
        <taxon>Vertebrata</taxon>
        <taxon>Euteleostomi</taxon>
        <taxon>Actinopterygii</taxon>
        <taxon>Neopterygii</taxon>
        <taxon>Teleostei</taxon>
        <taxon>Ostariophysi</taxon>
        <taxon>Cypriniformes</taxon>
        <taxon>Xenocyprididae</taxon>
        <taxon>Xenocypridinae</taxon>
        <taxon>Xenocypridinae incertae sedis</taxon>
        <taxon>Anabarilius</taxon>
    </lineage>
</organism>
<accession>A0A3N0Y3R7</accession>
<evidence type="ECO:0000313" key="1">
    <source>
        <dbReference type="EMBL" id="ROL40789.1"/>
    </source>
</evidence>
<reference evidence="1 2" key="1">
    <citation type="submission" date="2018-10" db="EMBL/GenBank/DDBJ databases">
        <title>Genome assembly for a Yunnan-Guizhou Plateau 3E fish, Anabarilius grahami (Regan), and its evolutionary and genetic applications.</title>
        <authorList>
            <person name="Jiang W."/>
        </authorList>
    </citation>
    <scope>NUCLEOTIDE SEQUENCE [LARGE SCALE GENOMIC DNA]</scope>
    <source>
        <strain evidence="1">AG-KIZ</strain>
        <tissue evidence="1">Muscle</tissue>
    </source>
</reference>
<gene>
    <name evidence="1" type="ORF">DPX16_9783</name>
</gene>
<dbReference type="AlphaFoldDB" id="A0A3N0Y3R7"/>
<comment type="caution">
    <text evidence="1">The sequence shown here is derived from an EMBL/GenBank/DDBJ whole genome shotgun (WGS) entry which is preliminary data.</text>
</comment>
<name>A0A3N0Y3R7_ANAGA</name>
<dbReference type="Proteomes" id="UP000281406">
    <property type="component" value="Unassembled WGS sequence"/>
</dbReference>